<accession>A0A3M7HII8</accession>
<feature type="region of interest" description="Disordered" evidence="1">
    <location>
        <begin position="644"/>
        <end position="759"/>
    </location>
</feature>
<feature type="compositionally biased region" description="Basic and acidic residues" evidence="1">
    <location>
        <begin position="254"/>
        <end position="280"/>
    </location>
</feature>
<evidence type="ECO:0008006" key="4">
    <source>
        <dbReference type="Google" id="ProtNLM"/>
    </source>
</evidence>
<feature type="region of interest" description="Disordered" evidence="1">
    <location>
        <begin position="254"/>
        <end position="332"/>
    </location>
</feature>
<dbReference type="VEuPathDB" id="FungiDB:BTJ68_07155"/>
<feature type="compositionally biased region" description="Polar residues" evidence="1">
    <location>
        <begin position="281"/>
        <end position="300"/>
    </location>
</feature>
<dbReference type="Proteomes" id="UP000280598">
    <property type="component" value="Unassembled WGS sequence"/>
</dbReference>
<reference evidence="2 3" key="1">
    <citation type="journal article" date="2018" name="BMC Genomics">
        <title>Genomic evidence for intraspecific hybridization in a clonal and extremely halotolerant yeast.</title>
        <authorList>
            <person name="Gostincar C."/>
            <person name="Stajich J.E."/>
            <person name="Zupancic J."/>
            <person name="Zalar P."/>
            <person name="Gunde-Cimerman N."/>
        </authorList>
    </citation>
    <scope>NUCLEOTIDE SEQUENCE [LARGE SCALE GENOMIC DNA]</scope>
    <source>
        <strain evidence="2 3">EXF-562</strain>
    </source>
</reference>
<evidence type="ECO:0000313" key="3">
    <source>
        <dbReference type="Proteomes" id="UP000280598"/>
    </source>
</evidence>
<feature type="compositionally biased region" description="Acidic residues" evidence="1">
    <location>
        <begin position="744"/>
        <end position="753"/>
    </location>
</feature>
<feature type="compositionally biased region" description="Basic and acidic residues" evidence="1">
    <location>
        <begin position="695"/>
        <end position="743"/>
    </location>
</feature>
<name>A0A3M7HII8_HORWE</name>
<proteinExistence type="predicted"/>
<organism evidence="2 3">
    <name type="scientific">Hortaea werneckii</name>
    <name type="common">Black yeast</name>
    <name type="synonym">Cladosporium werneckii</name>
    <dbReference type="NCBI Taxonomy" id="91943"/>
    <lineage>
        <taxon>Eukaryota</taxon>
        <taxon>Fungi</taxon>
        <taxon>Dikarya</taxon>
        <taxon>Ascomycota</taxon>
        <taxon>Pezizomycotina</taxon>
        <taxon>Dothideomycetes</taxon>
        <taxon>Dothideomycetidae</taxon>
        <taxon>Mycosphaerellales</taxon>
        <taxon>Teratosphaeriaceae</taxon>
        <taxon>Hortaea</taxon>
    </lineage>
</organism>
<feature type="compositionally biased region" description="Polar residues" evidence="1">
    <location>
        <begin position="221"/>
        <end position="234"/>
    </location>
</feature>
<evidence type="ECO:0000313" key="2">
    <source>
        <dbReference type="EMBL" id="RMZ12865.1"/>
    </source>
</evidence>
<comment type="caution">
    <text evidence="2">The sequence shown here is derived from an EMBL/GenBank/DDBJ whole genome shotgun (WGS) entry which is preliminary data.</text>
</comment>
<evidence type="ECO:0000256" key="1">
    <source>
        <dbReference type="SAM" id="MobiDB-lite"/>
    </source>
</evidence>
<feature type="region of interest" description="Disordered" evidence="1">
    <location>
        <begin position="180"/>
        <end position="240"/>
    </location>
</feature>
<dbReference type="AlphaFoldDB" id="A0A3M7HII8"/>
<dbReference type="EMBL" id="QWIS01000040">
    <property type="protein sequence ID" value="RMZ12865.1"/>
    <property type="molecule type" value="Genomic_DNA"/>
</dbReference>
<sequence length="787" mass="87795">MPTGLEEASAILTFVQVGFSLARTFTTLIGEYREAPDELATLANAIVDTLAHIETIKRLLEENETTHGWNANGIDLATSCLQEAERLVKRIVTLLRRSGADIPSNDRIGPEDISISVLRRVAWSRFTGRIGKINESLAATRQKMLLILTLYRAYTVNSQEEQRLARDRVIVLVRGSQVQRARRKYPGQHSNTPSKTQRVIRNEQEDDPVAQDTGSSRERSQQVLDGNGPETTTVAVPELPARLNTLDEAKNVHDVENSQEHNQDAHERCENAESPLKETQETSASPDESTKAANSPTVSPGNRPADDEATPTAVEGQSDLSVNQEQKCPPNSDEAKIENLVATACAMDDAVLLQFGEAFNPPLTADQVRKLLQKAPSITKEVANNADGNNGDPKTLHRHNLSSGHEDLSRVDGDVDEDAIGAPCAESVATYSSCKTVKVTKMRHLKILFSRLILRKKAAASLCHFTPESIESFGDTELVERLRTLHIGKWTLTKRMGFRSKSCLGIATPYRSIHELKVIAFSPAPSTFLSFLVTLSPEGCSIAPAHLSRDELDGRLWHAATSNHGPEASLTSQIYAGLPLPAYRMIDQLLEDLGKFRYEIQYAEVMGVGKSKAERMIRRKASHPGTSLMGNRVLLVFYRREGPKLGPESGVQKRENPPTPDWAQDNQDQVGPNSPVRVHRVNDGANHTDPVQEMMRAEQMKKMKREREIEEEEKMKKEKEREEQERKKKIEEEEREHEKKQGGDEIDNDEEEGVFGNLAGLSDDELVQRLLEMYTNTHSLLEARDEE</sequence>
<gene>
    <name evidence="2" type="ORF">D0860_02814</name>
</gene>
<protein>
    <recommendedName>
        <fullName evidence="4">Fungal N-terminal domain-containing protein</fullName>
    </recommendedName>
</protein>
<feature type="compositionally biased region" description="Polar residues" evidence="1">
    <location>
        <begin position="188"/>
        <end position="199"/>
    </location>
</feature>
<feature type="region of interest" description="Disordered" evidence="1">
    <location>
        <begin position="382"/>
        <end position="409"/>
    </location>
</feature>